<dbReference type="AlphaFoldDB" id="A0AAU9T427"/>
<evidence type="ECO:0000313" key="3">
    <source>
        <dbReference type="Proteomes" id="UP000836841"/>
    </source>
</evidence>
<evidence type="ECO:0000313" key="2">
    <source>
        <dbReference type="EMBL" id="CAH2077618.1"/>
    </source>
</evidence>
<dbReference type="PANTHER" id="PTHR33333:SF32">
    <property type="entry name" value="PSAD1"/>
    <property type="match status" value="1"/>
</dbReference>
<name>A0AAU9T427_THLAR</name>
<dbReference type="Proteomes" id="UP000836841">
    <property type="component" value="Chromosome 7"/>
</dbReference>
<dbReference type="PANTHER" id="PTHR33333">
    <property type="entry name" value="ERYTHROCYTE MEMBRANE PROTEIN 1-LIKE"/>
    <property type="match status" value="1"/>
</dbReference>
<accession>A0AAU9T427</accession>
<reference evidence="2 3" key="1">
    <citation type="submission" date="2022-03" db="EMBL/GenBank/DDBJ databases">
        <authorList>
            <person name="Nunn A."/>
            <person name="Chopra R."/>
            <person name="Nunn A."/>
            <person name="Contreras Garrido A."/>
        </authorList>
    </citation>
    <scope>NUCLEOTIDE SEQUENCE [LARGE SCALE GENOMIC DNA]</scope>
</reference>
<sequence>MDAKNTNDVATKNSAGASSGSGGSGVVSDVSKTMVAPGSGGDVRISRDAFENNPKKFFDDLHTKEKK</sequence>
<feature type="compositionally biased region" description="Basic and acidic residues" evidence="1">
    <location>
        <begin position="44"/>
        <end position="67"/>
    </location>
</feature>
<dbReference type="InterPro" id="IPR039926">
    <property type="entry name" value="Egg_app_1"/>
</dbReference>
<gene>
    <name evidence="2" type="ORF">TAV2_LOCUS24431</name>
</gene>
<organism evidence="2 3">
    <name type="scientific">Thlaspi arvense</name>
    <name type="common">Field penny-cress</name>
    <dbReference type="NCBI Taxonomy" id="13288"/>
    <lineage>
        <taxon>Eukaryota</taxon>
        <taxon>Viridiplantae</taxon>
        <taxon>Streptophyta</taxon>
        <taxon>Embryophyta</taxon>
        <taxon>Tracheophyta</taxon>
        <taxon>Spermatophyta</taxon>
        <taxon>Magnoliopsida</taxon>
        <taxon>eudicotyledons</taxon>
        <taxon>Gunneridae</taxon>
        <taxon>Pentapetalae</taxon>
        <taxon>rosids</taxon>
        <taxon>malvids</taxon>
        <taxon>Brassicales</taxon>
        <taxon>Brassicaceae</taxon>
        <taxon>Thlaspideae</taxon>
        <taxon>Thlaspi</taxon>
    </lineage>
</organism>
<keyword evidence="3" id="KW-1185">Reference proteome</keyword>
<evidence type="ECO:0000256" key="1">
    <source>
        <dbReference type="SAM" id="MobiDB-lite"/>
    </source>
</evidence>
<dbReference type="EMBL" id="OU466863">
    <property type="protein sequence ID" value="CAH2077618.1"/>
    <property type="molecule type" value="Genomic_DNA"/>
</dbReference>
<feature type="region of interest" description="Disordered" evidence="1">
    <location>
        <begin position="1"/>
        <end position="67"/>
    </location>
</feature>
<feature type="compositionally biased region" description="Polar residues" evidence="1">
    <location>
        <begin position="1"/>
        <end position="13"/>
    </location>
</feature>
<protein>
    <submittedName>
        <fullName evidence="2">Uncharacterized protein</fullName>
    </submittedName>
</protein>
<proteinExistence type="predicted"/>